<protein>
    <recommendedName>
        <fullName evidence="1">Conserved hypothetical protein CHP02391 domain-containing protein</fullName>
    </recommendedName>
</protein>
<dbReference type="InterPro" id="IPR012654">
    <property type="entry name" value="CHP02391"/>
</dbReference>
<dbReference type="Proteomes" id="UP000203464">
    <property type="component" value="Unassembled WGS sequence"/>
</dbReference>
<dbReference type="AlphaFoldDB" id="A0A238K9S9"/>
<dbReference type="OrthoDB" id="1863356at2"/>
<keyword evidence="3" id="KW-1185">Reference proteome</keyword>
<reference evidence="3" key="1">
    <citation type="submission" date="2017-05" db="EMBL/GenBank/DDBJ databases">
        <authorList>
            <person name="Rodrigo-Torres L."/>
            <person name="Arahal R. D."/>
            <person name="Lucena T."/>
        </authorList>
    </citation>
    <scope>NUCLEOTIDE SEQUENCE [LARGE SCALE GENOMIC DNA]</scope>
    <source>
        <strain evidence="3">CECT 8868</strain>
    </source>
</reference>
<organism evidence="2 3">
    <name type="scientific">Octadecabacter ascidiaceicola</name>
    <dbReference type="NCBI Taxonomy" id="1655543"/>
    <lineage>
        <taxon>Bacteria</taxon>
        <taxon>Pseudomonadati</taxon>
        <taxon>Pseudomonadota</taxon>
        <taxon>Alphaproteobacteria</taxon>
        <taxon>Rhodobacterales</taxon>
        <taxon>Roseobacteraceae</taxon>
        <taxon>Octadecabacter</taxon>
    </lineage>
</organism>
<sequence length="245" mass="27477">MNIGNPTEWLVAVSKLCRQMTEQAVVAFRDAQYEEPEPKGTLEAAQTVLRRDLAALKELLPEDFPKSRLGDLSRHIGYCHMHDCLDMAGFDLPDIMAKAEQYVLAQAPREISGEIGNYLHTNFRARLDREMAMSEPDYHALVLKAAIILGDTFKEKTGATDDKNDEIGKALRIDQPTIKVMSNLETETNKNFQRGTMLLLQGVRAFYRNTYAHGQIAASHRNAVHALVIMSMLAEVIDGSERVDC</sequence>
<evidence type="ECO:0000259" key="1">
    <source>
        <dbReference type="Pfam" id="PF09509"/>
    </source>
</evidence>
<evidence type="ECO:0000313" key="2">
    <source>
        <dbReference type="EMBL" id="SMX39660.1"/>
    </source>
</evidence>
<dbReference type="NCBIfam" id="TIGR02391">
    <property type="entry name" value="hypoth_ymh"/>
    <property type="match status" value="1"/>
</dbReference>
<dbReference type="EMBL" id="FXYD01000003">
    <property type="protein sequence ID" value="SMX39660.1"/>
    <property type="molecule type" value="Genomic_DNA"/>
</dbReference>
<dbReference type="Pfam" id="PF09509">
    <property type="entry name" value="Hypoth_Ymh"/>
    <property type="match status" value="1"/>
</dbReference>
<feature type="domain" description="Conserved hypothetical protein CHP02391" evidence="1">
    <location>
        <begin position="133"/>
        <end position="236"/>
    </location>
</feature>
<name>A0A238K9S9_9RHOB</name>
<gene>
    <name evidence="2" type="ORF">OCA8868_02067</name>
</gene>
<proteinExistence type="predicted"/>
<accession>A0A238K9S9</accession>
<evidence type="ECO:0000313" key="3">
    <source>
        <dbReference type="Proteomes" id="UP000203464"/>
    </source>
</evidence>